<protein>
    <submittedName>
        <fullName evidence="3">Uncharacterized protein</fullName>
    </submittedName>
</protein>
<dbReference type="GeneID" id="20812805"/>
<dbReference type="VEuPathDB" id="FungiDB:H257_10809"/>
<gene>
    <name evidence="3" type="ORF">H257_10809</name>
</gene>
<dbReference type="RefSeq" id="XP_009835775.1">
    <property type="nucleotide sequence ID" value="XM_009837473.1"/>
</dbReference>
<keyword evidence="2" id="KW-0732">Signal</keyword>
<keyword evidence="1" id="KW-0812">Transmembrane</keyword>
<evidence type="ECO:0000256" key="1">
    <source>
        <dbReference type="SAM" id="Phobius"/>
    </source>
</evidence>
<accession>W4G6Y6</accession>
<proteinExistence type="predicted"/>
<feature type="signal peptide" evidence="2">
    <location>
        <begin position="1"/>
        <end position="18"/>
    </location>
</feature>
<dbReference type="AlphaFoldDB" id="W4G6Y6"/>
<organism evidence="3">
    <name type="scientific">Aphanomyces astaci</name>
    <name type="common">Crayfish plague agent</name>
    <dbReference type="NCBI Taxonomy" id="112090"/>
    <lineage>
        <taxon>Eukaryota</taxon>
        <taxon>Sar</taxon>
        <taxon>Stramenopiles</taxon>
        <taxon>Oomycota</taxon>
        <taxon>Saprolegniomycetes</taxon>
        <taxon>Saprolegniales</taxon>
        <taxon>Verrucalvaceae</taxon>
        <taxon>Aphanomyces</taxon>
    </lineage>
</organism>
<evidence type="ECO:0000256" key="2">
    <source>
        <dbReference type="SAM" id="SignalP"/>
    </source>
</evidence>
<sequence length="138" mass="14838">MAVPAAFAFMRGVAYLTATFVAVASLSSVKRATIEPNKFIQMNHTADEASSTHPPTTITVPVQGDDDQPFDQDKYLEDLGFPSEEELDMLFHDAMTAEEEANVETPPPVLIVQAVGNTSAITSISLVAITIVGLLWIS</sequence>
<dbReference type="EMBL" id="KI913143">
    <property type="protein sequence ID" value="ETV74688.1"/>
    <property type="molecule type" value="Genomic_DNA"/>
</dbReference>
<name>W4G6Y6_APHAT</name>
<feature type="chain" id="PRO_5004840937" evidence="2">
    <location>
        <begin position="19"/>
        <end position="138"/>
    </location>
</feature>
<keyword evidence="1" id="KW-1133">Transmembrane helix</keyword>
<evidence type="ECO:0000313" key="3">
    <source>
        <dbReference type="EMBL" id="ETV74688.1"/>
    </source>
</evidence>
<reference evidence="3" key="1">
    <citation type="submission" date="2013-12" db="EMBL/GenBank/DDBJ databases">
        <title>The Genome Sequence of Aphanomyces astaci APO3.</title>
        <authorList>
            <consortium name="The Broad Institute Genomics Platform"/>
            <person name="Russ C."/>
            <person name="Tyler B."/>
            <person name="van West P."/>
            <person name="Dieguez-Uribeondo J."/>
            <person name="Young S.K."/>
            <person name="Zeng Q."/>
            <person name="Gargeya S."/>
            <person name="Fitzgerald M."/>
            <person name="Abouelleil A."/>
            <person name="Alvarado L."/>
            <person name="Chapman S.B."/>
            <person name="Gainer-Dewar J."/>
            <person name="Goldberg J."/>
            <person name="Griggs A."/>
            <person name="Gujja S."/>
            <person name="Hansen M."/>
            <person name="Howarth C."/>
            <person name="Imamovic A."/>
            <person name="Ireland A."/>
            <person name="Larimer J."/>
            <person name="McCowan C."/>
            <person name="Murphy C."/>
            <person name="Pearson M."/>
            <person name="Poon T.W."/>
            <person name="Priest M."/>
            <person name="Roberts A."/>
            <person name="Saif S."/>
            <person name="Shea T."/>
            <person name="Sykes S."/>
            <person name="Wortman J."/>
            <person name="Nusbaum C."/>
            <person name="Birren B."/>
        </authorList>
    </citation>
    <scope>NUCLEOTIDE SEQUENCE [LARGE SCALE GENOMIC DNA]</scope>
    <source>
        <strain evidence="3">APO3</strain>
    </source>
</reference>
<feature type="transmembrane region" description="Helical" evidence="1">
    <location>
        <begin position="110"/>
        <end position="137"/>
    </location>
</feature>
<keyword evidence="1" id="KW-0472">Membrane</keyword>